<keyword evidence="1" id="KW-1133">Transmembrane helix</keyword>
<feature type="transmembrane region" description="Helical" evidence="1">
    <location>
        <begin position="28"/>
        <end position="46"/>
    </location>
</feature>
<reference evidence="2 3" key="1">
    <citation type="submission" date="2011-08" db="EMBL/GenBank/DDBJ databases">
        <authorList>
            <person name="Liu Z.J."/>
            <person name="Shi F.L."/>
            <person name="Lu J.Q."/>
            <person name="Li M."/>
            <person name="Wang Z.L."/>
        </authorList>
    </citation>
    <scope>NUCLEOTIDE SEQUENCE [LARGE SCALE GENOMIC DNA]</scope>
    <source>
        <strain evidence="2 3">USNM 41457</strain>
    </source>
</reference>
<dbReference type="EMBL" id="AFBI03000026">
    <property type="protein sequence ID" value="EJW03960.1"/>
    <property type="molecule type" value="Genomic_DNA"/>
</dbReference>
<organism evidence="2 3">
    <name type="scientific">Edhazardia aedis (strain USNM 41457)</name>
    <name type="common">Microsporidian parasite</name>
    <dbReference type="NCBI Taxonomy" id="1003232"/>
    <lineage>
        <taxon>Eukaryota</taxon>
        <taxon>Fungi</taxon>
        <taxon>Fungi incertae sedis</taxon>
        <taxon>Microsporidia</taxon>
        <taxon>Edhazardia</taxon>
    </lineage>
</organism>
<evidence type="ECO:0000256" key="1">
    <source>
        <dbReference type="SAM" id="Phobius"/>
    </source>
</evidence>
<dbReference type="HOGENOM" id="CLU_2250094_0_0_1"/>
<accession>J9DN29</accession>
<protein>
    <recommendedName>
        <fullName evidence="4">Transmembrane protein</fullName>
    </recommendedName>
</protein>
<dbReference type="Proteomes" id="UP000003163">
    <property type="component" value="Unassembled WGS sequence"/>
</dbReference>
<evidence type="ECO:0008006" key="4">
    <source>
        <dbReference type="Google" id="ProtNLM"/>
    </source>
</evidence>
<reference evidence="3" key="2">
    <citation type="submission" date="2015-07" db="EMBL/GenBank/DDBJ databases">
        <title>Contrasting host-pathogen interactions and genome evolution in two generalist and specialist microsporidian pathogens of mosquitoes.</title>
        <authorList>
            <consortium name="The Broad Institute Genomics Platform"/>
            <consortium name="The Broad Institute Genome Sequencing Center for Infectious Disease"/>
            <person name="Cuomo C.A."/>
            <person name="Sanscrainte N.D."/>
            <person name="Goldberg J.M."/>
            <person name="Heiman D."/>
            <person name="Young S."/>
            <person name="Zeng Q."/>
            <person name="Becnel J.J."/>
            <person name="Birren B.W."/>
        </authorList>
    </citation>
    <scope>NUCLEOTIDE SEQUENCE [LARGE SCALE GENOMIC DNA]</scope>
    <source>
        <strain evidence="3">USNM 41457</strain>
    </source>
</reference>
<proteinExistence type="predicted"/>
<dbReference type="AlphaFoldDB" id="J9DN29"/>
<sequence length="104" mass="12529">MSYAQTHTKTFIFSKKILIYNLESRIRFFVQSTLSFFAIINNYVIFLKICHDKKIQDQWDHKSKIDIKNNVFCFLMQKNNINMYQLNVCFSMSTQYSHPIKKTN</sequence>
<gene>
    <name evidence="2" type="ORF">EDEG_01753</name>
</gene>
<dbReference type="InParanoid" id="J9DN29"/>
<dbReference type="VEuPathDB" id="MicrosporidiaDB:EDEG_01753"/>
<evidence type="ECO:0000313" key="2">
    <source>
        <dbReference type="EMBL" id="EJW03960.1"/>
    </source>
</evidence>
<evidence type="ECO:0000313" key="3">
    <source>
        <dbReference type="Proteomes" id="UP000003163"/>
    </source>
</evidence>
<name>J9DN29_EDHAE</name>
<comment type="caution">
    <text evidence="2">The sequence shown here is derived from an EMBL/GenBank/DDBJ whole genome shotgun (WGS) entry which is preliminary data.</text>
</comment>
<keyword evidence="1" id="KW-0472">Membrane</keyword>
<keyword evidence="3" id="KW-1185">Reference proteome</keyword>
<keyword evidence="1" id="KW-0812">Transmembrane</keyword>